<dbReference type="InterPro" id="IPR050904">
    <property type="entry name" value="Adhesion/Biosynth-related"/>
</dbReference>
<name>A0A1D1VUR5_RAMVA</name>
<evidence type="ECO:0000313" key="3">
    <source>
        <dbReference type="EMBL" id="GAV04781.1"/>
    </source>
</evidence>
<dbReference type="InterPro" id="IPR036378">
    <property type="entry name" value="FAS1_dom_sf"/>
</dbReference>
<proteinExistence type="predicted"/>
<feature type="signal peptide" evidence="1">
    <location>
        <begin position="1"/>
        <end position="23"/>
    </location>
</feature>
<evidence type="ECO:0000259" key="2">
    <source>
        <dbReference type="PROSITE" id="PS50213"/>
    </source>
</evidence>
<dbReference type="EMBL" id="BDGG01000011">
    <property type="protein sequence ID" value="GAV04781.1"/>
    <property type="molecule type" value="Genomic_DNA"/>
</dbReference>
<feature type="chain" id="PRO_5008898880" description="FAS1 domain-containing protein" evidence="1">
    <location>
        <begin position="24"/>
        <end position="331"/>
    </location>
</feature>
<dbReference type="InterPro" id="IPR000782">
    <property type="entry name" value="FAS1_domain"/>
</dbReference>
<comment type="caution">
    <text evidence="3">The sequence shown here is derived from an EMBL/GenBank/DDBJ whole genome shotgun (WGS) entry which is preliminary data.</text>
</comment>
<sequence length="331" mass="37234">MIIMARSVFVVLSFLLALVAVHGAILDDTKTDPRNRPTLDIIETADRLGGAYGFLTALDETNLTDFVRNLRDVTVFIPSADAFRAMPEGARNYFRKHMDRYQELLKYHIVQGQFTADRLADEVVYATAASVHQVPFGARVNIYNHTAQANITTYQGAVVNSGRRDYLASNGIIHFLDEVVLHVAYQSTMELLNDTETSMMFDLIRKTPEALYLLNSTARVHTLFAPDNEAFGKLSNVTRSRLNKETDFRKRVLLNHITELGAYFSNGWVNGEKVPITNWTTYLTITKPKDRPIYINGNIEILVPDNSTANGVVHVIDTVILPVTDEDIQEP</sequence>
<reference evidence="3 4" key="1">
    <citation type="journal article" date="2016" name="Nat. Commun.">
        <title>Extremotolerant tardigrade genome and improved radiotolerance of human cultured cells by tardigrade-unique protein.</title>
        <authorList>
            <person name="Hashimoto T."/>
            <person name="Horikawa D.D."/>
            <person name="Saito Y."/>
            <person name="Kuwahara H."/>
            <person name="Kozuka-Hata H."/>
            <person name="Shin-I T."/>
            <person name="Minakuchi Y."/>
            <person name="Ohishi K."/>
            <person name="Motoyama A."/>
            <person name="Aizu T."/>
            <person name="Enomoto A."/>
            <person name="Kondo K."/>
            <person name="Tanaka S."/>
            <person name="Hara Y."/>
            <person name="Koshikawa S."/>
            <person name="Sagara H."/>
            <person name="Miura T."/>
            <person name="Yokobori S."/>
            <person name="Miyagawa K."/>
            <person name="Suzuki Y."/>
            <person name="Kubo T."/>
            <person name="Oyama M."/>
            <person name="Kohara Y."/>
            <person name="Fujiyama A."/>
            <person name="Arakawa K."/>
            <person name="Katayama T."/>
            <person name="Toyoda A."/>
            <person name="Kunieda T."/>
        </authorList>
    </citation>
    <scope>NUCLEOTIDE SEQUENCE [LARGE SCALE GENOMIC DNA]</scope>
    <source>
        <strain evidence="3 4">YOKOZUNA-1</strain>
    </source>
</reference>
<dbReference type="Gene3D" id="2.30.180.10">
    <property type="entry name" value="FAS1 domain"/>
    <property type="match status" value="2"/>
</dbReference>
<evidence type="ECO:0000256" key="1">
    <source>
        <dbReference type="SAM" id="SignalP"/>
    </source>
</evidence>
<dbReference type="Proteomes" id="UP000186922">
    <property type="component" value="Unassembled WGS sequence"/>
</dbReference>
<keyword evidence="1" id="KW-0732">Signal</keyword>
<dbReference type="PANTHER" id="PTHR10900">
    <property type="entry name" value="PERIOSTIN-RELATED"/>
    <property type="match status" value="1"/>
</dbReference>
<feature type="domain" description="FAS1" evidence="2">
    <location>
        <begin position="184"/>
        <end position="320"/>
    </location>
</feature>
<gene>
    <name evidence="3" type="primary">RvY_15007-1</name>
    <name evidence="3" type="synonym">RvY_15007.1</name>
    <name evidence="3" type="ORF">RvY_15007</name>
</gene>
<keyword evidence="4" id="KW-1185">Reference proteome</keyword>
<evidence type="ECO:0000313" key="4">
    <source>
        <dbReference type="Proteomes" id="UP000186922"/>
    </source>
</evidence>
<dbReference type="SUPFAM" id="SSF82153">
    <property type="entry name" value="FAS1 domain"/>
    <property type="match status" value="2"/>
</dbReference>
<dbReference type="Pfam" id="PF02469">
    <property type="entry name" value="Fasciclin"/>
    <property type="match status" value="2"/>
</dbReference>
<dbReference type="AlphaFoldDB" id="A0A1D1VUR5"/>
<protein>
    <recommendedName>
        <fullName evidence="2">FAS1 domain-containing protein</fullName>
    </recommendedName>
</protein>
<dbReference type="OrthoDB" id="286301at2759"/>
<dbReference type="SMART" id="SM00554">
    <property type="entry name" value="FAS1"/>
    <property type="match status" value="2"/>
</dbReference>
<dbReference type="STRING" id="947166.A0A1D1VUR5"/>
<dbReference type="PANTHER" id="PTHR10900:SF77">
    <property type="entry name" value="FI19380P1"/>
    <property type="match status" value="1"/>
</dbReference>
<organism evidence="3 4">
    <name type="scientific">Ramazzottius varieornatus</name>
    <name type="common">Water bear</name>
    <name type="synonym">Tardigrade</name>
    <dbReference type="NCBI Taxonomy" id="947166"/>
    <lineage>
        <taxon>Eukaryota</taxon>
        <taxon>Metazoa</taxon>
        <taxon>Ecdysozoa</taxon>
        <taxon>Tardigrada</taxon>
        <taxon>Eutardigrada</taxon>
        <taxon>Parachela</taxon>
        <taxon>Hypsibioidea</taxon>
        <taxon>Ramazzottiidae</taxon>
        <taxon>Ramazzottius</taxon>
    </lineage>
</organism>
<feature type="domain" description="FAS1" evidence="2">
    <location>
        <begin position="38"/>
        <end position="180"/>
    </location>
</feature>
<dbReference type="PROSITE" id="PS50213">
    <property type="entry name" value="FAS1"/>
    <property type="match status" value="2"/>
</dbReference>
<accession>A0A1D1VUR5</accession>